<keyword evidence="2" id="KW-0472">Membrane</keyword>
<gene>
    <name evidence="4" type="ORF">NP233_g828</name>
</gene>
<evidence type="ECO:0000259" key="3">
    <source>
        <dbReference type="Pfam" id="PF24883"/>
    </source>
</evidence>
<keyword evidence="5" id="KW-1185">Reference proteome</keyword>
<keyword evidence="2" id="KW-0812">Transmembrane</keyword>
<feature type="transmembrane region" description="Helical" evidence="2">
    <location>
        <begin position="639"/>
        <end position="656"/>
    </location>
</feature>
<name>A0AAD5W1I1_9AGAR</name>
<keyword evidence="2" id="KW-1133">Transmembrane helix</keyword>
<reference evidence="4" key="1">
    <citation type="submission" date="2022-07" db="EMBL/GenBank/DDBJ databases">
        <title>Genome Sequence of Leucocoprinus birnbaumii.</title>
        <authorList>
            <person name="Buettner E."/>
        </authorList>
    </citation>
    <scope>NUCLEOTIDE SEQUENCE</scope>
    <source>
        <strain evidence="4">VT141</strain>
    </source>
</reference>
<evidence type="ECO:0000313" key="5">
    <source>
        <dbReference type="Proteomes" id="UP001213000"/>
    </source>
</evidence>
<keyword evidence="1" id="KW-0677">Repeat</keyword>
<accession>A0AAD5W1I1</accession>
<dbReference type="InterPro" id="IPR027417">
    <property type="entry name" value="P-loop_NTPase"/>
</dbReference>
<proteinExistence type="predicted"/>
<protein>
    <recommendedName>
        <fullName evidence="3">Nephrocystin 3-like N-terminal domain-containing protein</fullName>
    </recommendedName>
</protein>
<dbReference type="AlphaFoldDB" id="A0AAD5W1I1"/>
<evidence type="ECO:0000256" key="2">
    <source>
        <dbReference type="SAM" id="Phobius"/>
    </source>
</evidence>
<dbReference type="Proteomes" id="UP001213000">
    <property type="component" value="Unassembled WGS sequence"/>
</dbReference>
<organism evidence="4 5">
    <name type="scientific">Leucocoprinus birnbaumii</name>
    <dbReference type="NCBI Taxonomy" id="56174"/>
    <lineage>
        <taxon>Eukaryota</taxon>
        <taxon>Fungi</taxon>
        <taxon>Dikarya</taxon>
        <taxon>Basidiomycota</taxon>
        <taxon>Agaricomycotina</taxon>
        <taxon>Agaricomycetes</taxon>
        <taxon>Agaricomycetidae</taxon>
        <taxon>Agaricales</taxon>
        <taxon>Agaricineae</taxon>
        <taxon>Agaricaceae</taxon>
        <taxon>Leucocoprinus</taxon>
    </lineage>
</organism>
<comment type="caution">
    <text evidence="4">The sequence shown here is derived from an EMBL/GenBank/DDBJ whole genome shotgun (WGS) entry which is preliminary data.</text>
</comment>
<dbReference type="Pfam" id="PF24883">
    <property type="entry name" value="NPHP3_N"/>
    <property type="match status" value="1"/>
</dbReference>
<dbReference type="Gene3D" id="3.40.50.300">
    <property type="entry name" value="P-loop containing nucleotide triphosphate hydrolases"/>
    <property type="match status" value="1"/>
</dbReference>
<dbReference type="EMBL" id="JANIEX010000025">
    <property type="protein sequence ID" value="KAJ3575854.1"/>
    <property type="molecule type" value="Genomic_DNA"/>
</dbReference>
<feature type="transmembrane region" description="Helical" evidence="2">
    <location>
        <begin position="601"/>
        <end position="619"/>
    </location>
</feature>
<dbReference type="PANTHER" id="PTHR10039">
    <property type="entry name" value="AMELOGENIN"/>
    <property type="match status" value="1"/>
</dbReference>
<evidence type="ECO:0000313" key="4">
    <source>
        <dbReference type="EMBL" id="KAJ3575854.1"/>
    </source>
</evidence>
<feature type="domain" description="Nephrocystin 3-like N-terminal" evidence="3">
    <location>
        <begin position="67"/>
        <end position="225"/>
    </location>
</feature>
<dbReference type="PANTHER" id="PTHR10039:SF17">
    <property type="entry name" value="FUNGAL STAND N-TERMINAL GOODBYE DOMAIN-CONTAINING PROTEIN-RELATED"/>
    <property type="match status" value="1"/>
</dbReference>
<sequence length="664" mass="74671">MFSSAHDFVIKQLHVNVFNKNSTEYVKGAGLRDLLGQSMRNAFLDSSTRWPPPKCHDNTRKELLDTIYDWESRNSDRVESIFWLDGPFGIGKSALAQTFAERLLSKSKLRASLFFSRSNGLSDPSRIIPSIVYQLAVKFSAFGELLDHIIQGEPSLITSSFPDQFQRLLVGPLHQIGLKGVPMEGWIVLDGLDEIDGIEPQKEIIRLIATSVQDKTTPFLWFITSPIPEGDPDILLYLTTELEKICKAHHLSRPWPLEVHIEALAEFTEGLWVCAAALVQFIGDRNSLGPEAQLSLVLSLPKSDLQGQNHPLAAMDVLYTMIMQQVPSRIISTLRKLLLLNRVYSSPSVNKVLEIANVLNLSEKELRFACSSLHSVLFLDSVKSVPSEIRFYHTSFMDFMEDFERSGKFCLYGECLEELQQEVIGRLNELTHPISGDISDALEVTFPSSSGSAAYDLALLYHSLSDALLKLCDSDCCAITPSVATSLLEFQFTKLPLISHRLHSHFRTASLRLDKFQDNLPPGFRDKILHTVWNPIAYFPKPSWASVGRLPLGLGGRSRLVVWFLSKQSLAVAESGFYSSVFGEICQAVPRPLIPLFLPPAHYLAGCLSFYLSVADLFVRQAFQLFRVRRRLGCDRSLLVVFVPALSVRVFLWLVSDHFTPQWL</sequence>
<dbReference type="SUPFAM" id="SSF52540">
    <property type="entry name" value="P-loop containing nucleoside triphosphate hydrolases"/>
    <property type="match status" value="1"/>
</dbReference>
<dbReference type="InterPro" id="IPR056884">
    <property type="entry name" value="NPHP3-like_N"/>
</dbReference>
<evidence type="ECO:0000256" key="1">
    <source>
        <dbReference type="ARBA" id="ARBA00022737"/>
    </source>
</evidence>